<keyword evidence="4" id="KW-1185">Reference proteome</keyword>
<sequence>MDTVQFPGLAGLKAFVRPLDMSDLDSCVEVESAFPEQERCSREKFIYRLTVCPDICLGLFVENSGQVELVGHVIATRVPGNRVTDGAMERKALMDEYSEYARNGIEMAQSIVIIAYDHLIRFDESFGFKNLGPSPCTLSDEGWYDMLWAIL</sequence>
<dbReference type="PANTHER" id="PTHR10908:SF0">
    <property type="entry name" value="SEROTONIN N-ACETYLTRANSFERASE"/>
    <property type="match status" value="1"/>
</dbReference>
<dbReference type="Proteomes" id="UP000326950">
    <property type="component" value="Unassembled WGS sequence"/>
</dbReference>
<dbReference type="GO" id="GO:0005737">
    <property type="term" value="C:cytoplasm"/>
    <property type="evidence" value="ECO:0007669"/>
    <property type="project" value="TreeGrafter"/>
</dbReference>
<dbReference type="AlphaFoldDB" id="A0A5N6UQS0"/>
<name>A0A5N6UQS0_ASPTM</name>
<reference evidence="3 4" key="1">
    <citation type="submission" date="2019-04" db="EMBL/GenBank/DDBJ databases">
        <title>Friends and foes A comparative genomics study of 23 Aspergillus species from section Flavi.</title>
        <authorList>
            <consortium name="DOE Joint Genome Institute"/>
            <person name="Kjaerbolling I."/>
            <person name="Vesth T."/>
            <person name="Frisvad J.C."/>
            <person name="Nybo J.L."/>
            <person name="Theobald S."/>
            <person name="Kildgaard S."/>
            <person name="Isbrandt T."/>
            <person name="Kuo A."/>
            <person name="Sato A."/>
            <person name="Lyhne E.K."/>
            <person name="Kogle M.E."/>
            <person name="Wiebenga A."/>
            <person name="Kun R.S."/>
            <person name="Lubbers R.J."/>
            <person name="Makela M.R."/>
            <person name="Barry K."/>
            <person name="Chovatia M."/>
            <person name="Clum A."/>
            <person name="Daum C."/>
            <person name="Haridas S."/>
            <person name="He G."/>
            <person name="LaButti K."/>
            <person name="Lipzen A."/>
            <person name="Mondo S."/>
            <person name="Riley R."/>
            <person name="Salamov A."/>
            <person name="Simmons B.A."/>
            <person name="Magnuson J.K."/>
            <person name="Henrissat B."/>
            <person name="Mortensen U.H."/>
            <person name="Larsen T.O."/>
            <person name="Devries R.P."/>
            <person name="Grigoriev I.V."/>
            <person name="Machida M."/>
            <person name="Baker S.E."/>
            <person name="Andersen M.R."/>
        </authorList>
    </citation>
    <scope>NUCLEOTIDE SEQUENCE [LARGE SCALE GENOMIC DNA]</scope>
    <source>
        <strain evidence="3 4">CBS 117626</strain>
    </source>
</reference>
<evidence type="ECO:0000256" key="1">
    <source>
        <dbReference type="ARBA" id="ARBA00022679"/>
    </source>
</evidence>
<keyword evidence="1" id="KW-0808">Transferase</keyword>
<protein>
    <recommendedName>
        <fullName evidence="5">N-acetyltransferase domain-containing protein</fullName>
    </recommendedName>
</protein>
<dbReference type="OrthoDB" id="30840at2759"/>
<evidence type="ECO:0000256" key="2">
    <source>
        <dbReference type="ARBA" id="ARBA00023315"/>
    </source>
</evidence>
<dbReference type="GO" id="GO:0004059">
    <property type="term" value="F:aralkylamine N-acetyltransferase activity"/>
    <property type="evidence" value="ECO:0007669"/>
    <property type="project" value="TreeGrafter"/>
</dbReference>
<evidence type="ECO:0008006" key="5">
    <source>
        <dbReference type="Google" id="ProtNLM"/>
    </source>
</evidence>
<evidence type="ECO:0000313" key="4">
    <source>
        <dbReference type="Proteomes" id="UP000326950"/>
    </source>
</evidence>
<dbReference type="SUPFAM" id="SSF55729">
    <property type="entry name" value="Acyl-CoA N-acyltransferases (Nat)"/>
    <property type="match status" value="1"/>
</dbReference>
<dbReference type="PANTHER" id="PTHR10908">
    <property type="entry name" value="SEROTONIN N-ACETYLTRANSFERASE"/>
    <property type="match status" value="1"/>
</dbReference>
<evidence type="ECO:0000313" key="3">
    <source>
        <dbReference type="EMBL" id="KAE8160793.1"/>
    </source>
</evidence>
<accession>A0A5N6UQS0</accession>
<organism evidence="3 4">
    <name type="scientific">Aspergillus tamarii</name>
    <dbReference type="NCBI Taxonomy" id="41984"/>
    <lineage>
        <taxon>Eukaryota</taxon>
        <taxon>Fungi</taxon>
        <taxon>Dikarya</taxon>
        <taxon>Ascomycota</taxon>
        <taxon>Pezizomycotina</taxon>
        <taxon>Eurotiomycetes</taxon>
        <taxon>Eurotiomycetidae</taxon>
        <taxon>Eurotiales</taxon>
        <taxon>Aspergillaceae</taxon>
        <taxon>Aspergillus</taxon>
        <taxon>Aspergillus subgen. Circumdati</taxon>
    </lineage>
</organism>
<gene>
    <name evidence="3" type="ORF">BDV40DRAFT_313587</name>
</gene>
<dbReference type="InterPro" id="IPR016181">
    <property type="entry name" value="Acyl_CoA_acyltransferase"/>
</dbReference>
<dbReference type="InterPro" id="IPR051635">
    <property type="entry name" value="SNAT-like"/>
</dbReference>
<keyword evidence="2" id="KW-0012">Acyltransferase</keyword>
<dbReference type="Gene3D" id="3.40.630.30">
    <property type="match status" value="2"/>
</dbReference>
<dbReference type="EMBL" id="ML738652">
    <property type="protein sequence ID" value="KAE8160793.1"/>
    <property type="molecule type" value="Genomic_DNA"/>
</dbReference>
<proteinExistence type="predicted"/>